<gene>
    <name evidence="2" type="ORF">EYF80_060106</name>
</gene>
<evidence type="ECO:0000313" key="2">
    <source>
        <dbReference type="EMBL" id="TNN29745.1"/>
    </source>
</evidence>
<feature type="compositionally biased region" description="Basic and acidic residues" evidence="1">
    <location>
        <begin position="50"/>
        <end position="66"/>
    </location>
</feature>
<reference evidence="2 3" key="1">
    <citation type="submission" date="2019-03" db="EMBL/GenBank/DDBJ databases">
        <title>First draft genome of Liparis tanakae, snailfish: a comprehensive survey of snailfish specific genes.</title>
        <authorList>
            <person name="Kim W."/>
            <person name="Song I."/>
            <person name="Jeong J.-H."/>
            <person name="Kim D."/>
            <person name="Kim S."/>
            <person name="Ryu S."/>
            <person name="Song J.Y."/>
            <person name="Lee S.K."/>
        </authorList>
    </citation>
    <scope>NUCLEOTIDE SEQUENCE [LARGE SCALE GENOMIC DNA]</scope>
    <source>
        <tissue evidence="2">Muscle</tissue>
    </source>
</reference>
<evidence type="ECO:0000313" key="3">
    <source>
        <dbReference type="Proteomes" id="UP000314294"/>
    </source>
</evidence>
<dbReference type="EMBL" id="SRLO01005263">
    <property type="protein sequence ID" value="TNN29745.1"/>
    <property type="molecule type" value="Genomic_DNA"/>
</dbReference>
<evidence type="ECO:0000256" key="1">
    <source>
        <dbReference type="SAM" id="MobiDB-lite"/>
    </source>
</evidence>
<comment type="caution">
    <text evidence="2">The sequence shown here is derived from an EMBL/GenBank/DDBJ whole genome shotgun (WGS) entry which is preliminary data.</text>
</comment>
<feature type="compositionally biased region" description="Acidic residues" evidence="1">
    <location>
        <begin position="7"/>
        <end position="17"/>
    </location>
</feature>
<feature type="region of interest" description="Disordered" evidence="1">
    <location>
        <begin position="50"/>
        <end position="86"/>
    </location>
</feature>
<dbReference type="Proteomes" id="UP000314294">
    <property type="component" value="Unassembled WGS sequence"/>
</dbReference>
<proteinExistence type="predicted"/>
<accession>A0A4Z2ELU9</accession>
<protein>
    <submittedName>
        <fullName evidence="2">Uncharacterized protein</fullName>
    </submittedName>
</protein>
<keyword evidence="3" id="KW-1185">Reference proteome</keyword>
<feature type="region of interest" description="Disordered" evidence="1">
    <location>
        <begin position="1"/>
        <end position="34"/>
    </location>
</feature>
<name>A0A4Z2ELU9_9TELE</name>
<sequence length="182" mass="19749">MGQGDEGVAEEEGDEETRDAPYPPEAQEDYGNRRYVNALMFPEGEACRRRREELAAAPEQRLDARGSNRTPGRRPPTEHTIAQEDYATDIASRYDDAANGNQLRGRWSGDQNEGRLIQNKNSGVCGVEVSRRVVGRFCWAVLWGGSVGRFCGAVLSGGSVGRFCGAVLSGPAADATEPTVTR</sequence>
<dbReference type="AlphaFoldDB" id="A0A4Z2ELU9"/>
<organism evidence="2 3">
    <name type="scientific">Liparis tanakae</name>
    <name type="common">Tanaka's snailfish</name>
    <dbReference type="NCBI Taxonomy" id="230148"/>
    <lineage>
        <taxon>Eukaryota</taxon>
        <taxon>Metazoa</taxon>
        <taxon>Chordata</taxon>
        <taxon>Craniata</taxon>
        <taxon>Vertebrata</taxon>
        <taxon>Euteleostomi</taxon>
        <taxon>Actinopterygii</taxon>
        <taxon>Neopterygii</taxon>
        <taxon>Teleostei</taxon>
        <taxon>Neoteleostei</taxon>
        <taxon>Acanthomorphata</taxon>
        <taxon>Eupercaria</taxon>
        <taxon>Perciformes</taxon>
        <taxon>Cottioidei</taxon>
        <taxon>Cottales</taxon>
        <taxon>Liparidae</taxon>
        <taxon>Liparis</taxon>
    </lineage>
</organism>